<feature type="transmembrane region" description="Helical" evidence="1">
    <location>
        <begin position="57"/>
        <end position="74"/>
    </location>
</feature>
<feature type="transmembrane region" description="Helical" evidence="1">
    <location>
        <begin position="6"/>
        <end position="27"/>
    </location>
</feature>
<evidence type="ECO:0000256" key="1">
    <source>
        <dbReference type="SAM" id="Phobius"/>
    </source>
</evidence>
<gene>
    <name evidence="2" type="ORF">B0537_13755</name>
</gene>
<name>A0A1S6IZ45_9FIRM</name>
<dbReference type="OrthoDB" id="1808995at2"/>
<feature type="transmembrane region" description="Helical" evidence="1">
    <location>
        <begin position="116"/>
        <end position="136"/>
    </location>
</feature>
<dbReference type="RefSeq" id="WP_077715085.1">
    <property type="nucleotide sequence ID" value="NZ_CP019698.1"/>
</dbReference>
<evidence type="ECO:0000313" key="3">
    <source>
        <dbReference type="Proteomes" id="UP000189464"/>
    </source>
</evidence>
<dbReference type="KEGG" id="dfg:B0537_13755"/>
<keyword evidence="1" id="KW-1133">Transmembrane helix</keyword>
<sequence>MIFISFVFQGLPETAALIFTSFAIVGYNPKVREIIIYSLTLVSLIYFFRLFPGVFGLHTLVGVIALVILICRVAKVSLGVSFFAAFSTMFLLFFLETIVHLLFVNIVGNVSRNQELIWVIIGWPQIAGLVGTGILIRKIRPIVIKSQRWLNEKQVSSDKPS</sequence>
<dbReference type="EMBL" id="CP019698">
    <property type="protein sequence ID" value="AQS60043.1"/>
    <property type="molecule type" value="Genomic_DNA"/>
</dbReference>
<reference evidence="2 3" key="1">
    <citation type="journal article" date="2016" name="Int. J. Syst. Evol. Microbiol.">
        <title>Desulfotomaculum ferrireducens sp. nov., a moderately thermophilic sulfate-reducing and dissimilatory Fe(III)-reducing bacterium isolated from compost.</title>
        <authorList>
            <person name="Yang G."/>
            <person name="Guo J."/>
            <person name="Zhuang L."/>
            <person name="Yuan Y."/>
            <person name="Zhou S."/>
        </authorList>
    </citation>
    <scope>NUCLEOTIDE SEQUENCE [LARGE SCALE GENOMIC DNA]</scope>
    <source>
        <strain evidence="2 3">GSS09</strain>
    </source>
</reference>
<accession>A0A1S6IZ45</accession>
<keyword evidence="3" id="KW-1185">Reference proteome</keyword>
<keyword evidence="1" id="KW-0812">Transmembrane</keyword>
<dbReference type="AlphaFoldDB" id="A0A1S6IZ45"/>
<dbReference type="STRING" id="1833852.B0537_13755"/>
<dbReference type="Proteomes" id="UP000189464">
    <property type="component" value="Chromosome"/>
</dbReference>
<protein>
    <submittedName>
        <fullName evidence="2">Uncharacterized protein</fullName>
    </submittedName>
</protein>
<keyword evidence="1" id="KW-0472">Membrane</keyword>
<evidence type="ECO:0000313" key="2">
    <source>
        <dbReference type="EMBL" id="AQS60043.1"/>
    </source>
</evidence>
<organism evidence="2 3">
    <name type="scientific">Desulforamulus ferrireducens</name>
    <dbReference type="NCBI Taxonomy" id="1833852"/>
    <lineage>
        <taxon>Bacteria</taxon>
        <taxon>Bacillati</taxon>
        <taxon>Bacillota</taxon>
        <taxon>Clostridia</taxon>
        <taxon>Eubacteriales</taxon>
        <taxon>Peptococcaceae</taxon>
        <taxon>Desulforamulus</taxon>
    </lineage>
</organism>
<feature type="transmembrane region" description="Helical" evidence="1">
    <location>
        <begin position="81"/>
        <end position="104"/>
    </location>
</feature>
<proteinExistence type="predicted"/>